<dbReference type="Gene3D" id="2.70.70.10">
    <property type="entry name" value="Glucose Permease (Domain IIA)"/>
    <property type="match status" value="1"/>
</dbReference>
<dbReference type="InterPro" id="IPR016047">
    <property type="entry name" value="M23ase_b-sheet_dom"/>
</dbReference>
<dbReference type="Pfam" id="PF01551">
    <property type="entry name" value="Peptidase_M23"/>
    <property type="match status" value="1"/>
</dbReference>
<dbReference type="EMBL" id="AY458633">
    <property type="protein sequence ID" value="AAR37565.1"/>
    <property type="molecule type" value="Genomic_DNA"/>
</dbReference>
<dbReference type="GO" id="GO:0006508">
    <property type="term" value="P:proteolysis"/>
    <property type="evidence" value="ECO:0007669"/>
    <property type="project" value="UniProtKB-KW"/>
</dbReference>
<dbReference type="InterPro" id="IPR011055">
    <property type="entry name" value="Dup_hybrid_motif"/>
</dbReference>
<keyword evidence="7" id="KW-0812">Transmembrane</keyword>
<dbReference type="PANTHER" id="PTHR21666">
    <property type="entry name" value="PEPTIDASE-RELATED"/>
    <property type="match status" value="1"/>
</dbReference>
<dbReference type="GO" id="GO:0046872">
    <property type="term" value="F:metal ion binding"/>
    <property type="evidence" value="ECO:0007669"/>
    <property type="project" value="UniProtKB-KW"/>
</dbReference>
<protein>
    <submittedName>
        <fullName evidence="9">M23/M37 peptidase domain protein</fullName>
    </submittedName>
</protein>
<keyword evidence="7" id="KW-0472">Membrane</keyword>
<feature type="transmembrane region" description="Helical" evidence="7">
    <location>
        <begin position="28"/>
        <end position="46"/>
    </location>
</feature>
<evidence type="ECO:0000256" key="7">
    <source>
        <dbReference type="SAM" id="Phobius"/>
    </source>
</evidence>
<feature type="domain" description="LysM" evidence="8">
    <location>
        <begin position="84"/>
        <end position="132"/>
    </location>
</feature>
<evidence type="ECO:0000256" key="2">
    <source>
        <dbReference type="ARBA" id="ARBA00022670"/>
    </source>
</evidence>
<evidence type="ECO:0000256" key="5">
    <source>
        <dbReference type="ARBA" id="ARBA00022833"/>
    </source>
</evidence>
<keyword evidence="5" id="KW-0862">Zinc</keyword>
<evidence type="ECO:0000256" key="6">
    <source>
        <dbReference type="ARBA" id="ARBA00023049"/>
    </source>
</evidence>
<keyword evidence="7" id="KW-1133">Transmembrane helix</keyword>
<sequence>MNIKITAKANINPVMYEILKQNLEKTKYFILFTFIIIFSLLLTVVFKNDAKIKNKEINVSFQHKDLTSVKEFLLTLIKSPFTNINYEIKSGDSIQKILKKLKVQNNEIQTVINQYKKYSNPNQLLTGNKIDIIIEENLSKKNYSIVKFAIPITESTTIEINKNEQGKILSKKIITKFYKKRTFSENVIKNNLYSSAIKAKINPDTIIEFARIFGFEIDFQRDIRKNDYFKIVYDKYFDENGEFVKSGTIHYVHMSVNGREITLYKFGGDKNYGYFDINGKSVEKALMKTPINGARLSSNFGMRKHPILGFNKMHTGTDFAAPSGTPIMASGSGTIVLAKWCGGGGNCIKIKHNSTYKTVYAHMKSFARGMKKGKKVRQGEIIGYVGSTGMSTGPHLHYEVIVNGKKVNSRTLKLPSGKILKDHERKLFEIHRIKTDVLIAEMIADKK</sequence>
<evidence type="ECO:0000256" key="1">
    <source>
        <dbReference type="ARBA" id="ARBA00001947"/>
    </source>
</evidence>
<dbReference type="GO" id="GO:0004222">
    <property type="term" value="F:metalloendopeptidase activity"/>
    <property type="evidence" value="ECO:0007669"/>
    <property type="project" value="TreeGrafter"/>
</dbReference>
<reference evidence="9" key="2">
    <citation type="submission" date="2003-12" db="EMBL/GenBank/DDBJ databases">
        <title>Monterey Bay Coastal Ocean Microbial Observatory environmental clone sequencing.</title>
        <authorList>
            <person name="DeLong E.F."/>
        </authorList>
    </citation>
    <scope>NUCLEOTIDE SEQUENCE</scope>
</reference>
<dbReference type="CDD" id="cd12797">
    <property type="entry name" value="M23_peptidase"/>
    <property type="match status" value="1"/>
</dbReference>
<evidence type="ECO:0000256" key="3">
    <source>
        <dbReference type="ARBA" id="ARBA00022723"/>
    </source>
</evidence>
<comment type="cofactor">
    <cofactor evidence="1">
        <name>Zn(2+)</name>
        <dbReference type="ChEBI" id="CHEBI:29105"/>
    </cofactor>
</comment>
<dbReference type="InterPro" id="IPR018392">
    <property type="entry name" value="LysM"/>
</dbReference>
<reference evidence="9" key="1">
    <citation type="submission" date="2003-11" db="EMBL/GenBank/DDBJ databases">
        <authorList>
            <person name="Heidelberg J.F."/>
            <person name="Eisen J.A."/>
            <person name="Nelson W.C."/>
            <person name="DeLong E.F."/>
        </authorList>
    </citation>
    <scope>NUCLEOTIDE SEQUENCE</scope>
</reference>
<keyword evidence="2" id="KW-0645">Protease</keyword>
<dbReference type="Gene3D" id="3.10.450.350">
    <property type="match status" value="2"/>
</dbReference>
<proteinExistence type="predicted"/>
<dbReference type="InterPro" id="IPR050570">
    <property type="entry name" value="Cell_wall_metabolism_enzyme"/>
</dbReference>
<evidence type="ECO:0000313" key="9">
    <source>
        <dbReference type="EMBL" id="AAR37565.1"/>
    </source>
</evidence>
<organism evidence="9">
    <name type="scientific">uncultured marine bacterium 313</name>
    <dbReference type="NCBI Taxonomy" id="257386"/>
    <lineage>
        <taxon>Bacteria</taxon>
        <taxon>environmental samples</taxon>
    </lineage>
</organism>
<dbReference type="AlphaFoldDB" id="Q6SHQ6"/>
<evidence type="ECO:0000259" key="8">
    <source>
        <dbReference type="PROSITE" id="PS51782"/>
    </source>
</evidence>
<dbReference type="PANTHER" id="PTHR21666:SF288">
    <property type="entry name" value="CELL DIVISION PROTEIN YTFB"/>
    <property type="match status" value="1"/>
</dbReference>
<accession>Q6SHQ6</accession>
<gene>
    <name evidence="9" type="ORF">MBMO_EBAC750-11E01.8</name>
</gene>
<evidence type="ECO:0000256" key="4">
    <source>
        <dbReference type="ARBA" id="ARBA00022801"/>
    </source>
</evidence>
<keyword evidence="6" id="KW-0482">Metalloprotease</keyword>
<keyword evidence="4" id="KW-0378">Hydrolase</keyword>
<keyword evidence="3" id="KW-0479">Metal-binding</keyword>
<dbReference type="SUPFAM" id="SSF51261">
    <property type="entry name" value="Duplicated hybrid motif"/>
    <property type="match status" value="1"/>
</dbReference>
<dbReference type="PROSITE" id="PS51782">
    <property type="entry name" value="LYSM"/>
    <property type="match status" value="1"/>
</dbReference>
<name>Q6SHQ6_9BACT</name>